<evidence type="ECO:0000313" key="5">
    <source>
        <dbReference type="Proteomes" id="UP001596098"/>
    </source>
</evidence>
<feature type="region of interest" description="Disordered" evidence="1">
    <location>
        <begin position="1"/>
        <end position="27"/>
    </location>
</feature>
<keyword evidence="5" id="KW-1185">Reference proteome</keyword>
<organism evidence="4 5">
    <name type="scientific">Nocardioides yefusunii</name>
    <dbReference type="NCBI Taxonomy" id="2500546"/>
    <lineage>
        <taxon>Bacteria</taxon>
        <taxon>Bacillati</taxon>
        <taxon>Actinomycetota</taxon>
        <taxon>Actinomycetes</taxon>
        <taxon>Propionibacteriales</taxon>
        <taxon>Nocardioidaceae</taxon>
        <taxon>Nocardioides</taxon>
    </lineage>
</organism>
<dbReference type="EMBL" id="JBHSQI010000002">
    <property type="protein sequence ID" value="MFC6153020.1"/>
    <property type="molecule type" value="Genomic_DNA"/>
</dbReference>
<feature type="domain" description="CAAX prenyl protease 2/Lysostaphin resistance protein A-like" evidence="3">
    <location>
        <begin position="135"/>
        <end position="221"/>
    </location>
</feature>
<feature type="compositionally biased region" description="Basic and acidic residues" evidence="1">
    <location>
        <begin position="15"/>
        <end position="24"/>
    </location>
</feature>
<accession>A0ABW1QYW2</accession>
<feature type="transmembrane region" description="Helical" evidence="2">
    <location>
        <begin position="93"/>
        <end position="115"/>
    </location>
</feature>
<keyword evidence="2" id="KW-1133">Transmembrane helix</keyword>
<evidence type="ECO:0000256" key="2">
    <source>
        <dbReference type="SAM" id="Phobius"/>
    </source>
</evidence>
<dbReference type="Proteomes" id="UP001596098">
    <property type="component" value="Unassembled WGS sequence"/>
</dbReference>
<protein>
    <submittedName>
        <fullName evidence="4">Type II CAAX prenyl endopeptidase Rce1 family protein</fullName>
    </submittedName>
</protein>
<evidence type="ECO:0000256" key="1">
    <source>
        <dbReference type="SAM" id="MobiDB-lite"/>
    </source>
</evidence>
<comment type="caution">
    <text evidence="4">The sequence shown here is derived from an EMBL/GenBank/DDBJ whole genome shotgun (WGS) entry which is preliminary data.</text>
</comment>
<dbReference type="RefSeq" id="WP_164878605.1">
    <property type="nucleotide sequence ID" value="NZ_CP034929.1"/>
</dbReference>
<proteinExistence type="predicted"/>
<gene>
    <name evidence="4" type="ORF">ACFPWU_05010</name>
</gene>
<name>A0ABW1QYW2_9ACTN</name>
<sequence length="243" mass="25497">MGNTREPSTTSRSIDPGRPDEQSSDRPLVASVAATMAVGVPLLRAALLAPRGGSSFRRRTMALASAWTTGAAVSGQFEPRLWRVDPSERRERVLLPAATAAGAVAVFSVGAVVVAKVPILRREIESVIAHATRGSFAQATALALVTGATEEFFFRGAVHDLASALELPTVPTTTAVYTVTTCATGNPMLVFAAGLLGTLTGIARERSGSLVAPTVLHVGWSLGMLTVLPRVMARQRRLEVGDQ</sequence>
<keyword evidence="2" id="KW-0472">Membrane</keyword>
<evidence type="ECO:0000259" key="3">
    <source>
        <dbReference type="Pfam" id="PF02517"/>
    </source>
</evidence>
<keyword evidence="2" id="KW-0812">Transmembrane</keyword>
<dbReference type="Pfam" id="PF02517">
    <property type="entry name" value="Rce1-like"/>
    <property type="match status" value="1"/>
</dbReference>
<feature type="compositionally biased region" description="Polar residues" evidence="1">
    <location>
        <begin position="1"/>
        <end position="13"/>
    </location>
</feature>
<reference evidence="5" key="1">
    <citation type="journal article" date="2019" name="Int. J. Syst. Evol. Microbiol.">
        <title>The Global Catalogue of Microorganisms (GCM) 10K type strain sequencing project: providing services to taxonomists for standard genome sequencing and annotation.</title>
        <authorList>
            <consortium name="The Broad Institute Genomics Platform"/>
            <consortium name="The Broad Institute Genome Sequencing Center for Infectious Disease"/>
            <person name="Wu L."/>
            <person name="Ma J."/>
        </authorList>
    </citation>
    <scope>NUCLEOTIDE SEQUENCE [LARGE SCALE GENOMIC DNA]</scope>
    <source>
        <strain evidence="5">DFY28</strain>
    </source>
</reference>
<dbReference type="InterPro" id="IPR003675">
    <property type="entry name" value="Rce1/LyrA-like_dom"/>
</dbReference>
<evidence type="ECO:0000313" key="4">
    <source>
        <dbReference type="EMBL" id="MFC6153020.1"/>
    </source>
</evidence>